<comment type="caution">
    <text evidence="1">The sequence shown here is derived from an EMBL/GenBank/DDBJ whole genome shotgun (WGS) entry which is preliminary data.</text>
</comment>
<evidence type="ECO:0000313" key="2">
    <source>
        <dbReference type="Proteomes" id="UP000626109"/>
    </source>
</evidence>
<dbReference type="EMBL" id="CAJNNW010012895">
    <property type="protein sequence ID" value="CAE8654823.1"/>
    <property type="molecule type" value="Genomic_DNA"/>
</dbReference>
<dbReference type="AlphaFoldDB" id="A0A813IR26"/>
<gene>
    <name evidence="1" type="ORF">PGLA2088_LOCUS11231</name>
</gene>
<proteinExistence type="predicted"/>
<protein>
    <submittedName>
        <fullName evidence="1">Uncharacterized protein</fullName>
    </submittedName>
</protein>
<organism evidence="1 2">
    <name type="scientific">Polarella glacialis</name>
    <name type="common">Dinoflagellate</name>
    <dbReference type="NCBI Taxonomy" id="89957"/>
    <lineage>
        <taxon>Eukaryota</taxon>
        <taxon>Sar</taxon>
        <taxon>Alveolata</taxon>
        <taxon>Dinophyceae</taxon>
        <taxon>Suessiales</taxon>
        <taxon>Suessiaceae</taxon>
        <taxon>Polarella</taxon>
    </lineage>
</organism>
<reference evidence="1" key="1">
    <citation type="submission" date="2021-02" db="EMBL/GenBank/DDBJ databases">
        <authorList>
            <person name="Dougan E. K."/>
            <person name="Rhodes N."/>
            <person name="Thang M."/>
            <person name="Chan C."/>
        </authorList>
    </citation>
    <scope>NUCLEOTIDE SEQUENCE</scope>
</reference>
<evidence type="ECO:0000313" key="1">
    <source>
        <dbReference type="EMBL" id="CAE8654823.1"/>
    </source>
</evidence>
<dbReference type="Proteomes" id="UP000626109">
    <property type="component" value="Unassembled WGS sequence"/>
</dbReference>
<dbReference type="PROSITE" id="PS51257">
    <property type="entry name" value="PROKAR_LIPOPROTEIN"/>
    <property type="match status" value="1"/>
</dbReference>
<sequence length="460" mass="52368">MTEVRTEKATQSDCNGWTGGTCAFSGCEAWRGIDVECSTFKSCACKEGFCNHLNKGFCVREGCQDVEGPSETDETLNKCWDNVEWARTKGIEEHPEWYKYNGTDLSSDSPMTTFQKFIYDYHPELGCPPPCLPRYEVPGQYSELAVKTEVKTEVKPERSASMTEVRMEKANWSDCNGWTGGTCAFSGCEAWRGIDVECSTFKSCACKEGFCNHLNKGFCVREGCQDVEGPSETDETLNKCWEHVEWARTKGIEEHPEWYKYNGTDPTYSDSPMKVTTFQKFIYDYHPELGCPPPCLPRYEVPGQYSELAVKTEVKTEVKPERSTSMTEVRMEKANWSDCNGWTGGTGAFSGCEGWRGIDVECSTFKSCACKEGFCNHLNKGFCVREGCQDVLWKSETDETLNKCLEHVEWARTKGIEEHPEWYKYNGTQLSYYSPMTTFQQFIYDYHPELGCPPPCLPRY</sequence>
<accession>A0A813IR26</accession>
<name>A0A813IR26_POLGL</name>